<feature type="signal peptide" evidence="1">
    <location>
        <begin position="1"/>
        <end position="23"/>
    </location>
</feature>
<reference evidence="4" key="1">
    <citation type="submission" date="2023-12" db="EMBL/GenBank/DDBJ databases">
        <title>Novel species in genus Nocardioides.</title>
        <authorList>
            <person name="Zhou H."/>
        </authorList>
    </citation>
    <scope>NUCLEOTIDE SEQUENCE [LARGE SCALE GENOMIC DNA]</scope>
    <source>
        <strain evidence="4">HM61</strain>
    </source>
</reference>
<dbReference type="Proteomes" id="UP001327225">
    <property type="component" value="Chromosome"/>
</dbReference>
<feature type="chain" id="PRO_5047314161" evidence="1">
    <location>
        <begin position="24"/>
        <end position="404"/>
    </location>
</feature>
<gene>
    <name evidence="3" type="ORF">SHK19_03125</name>
</gene>
<keyword evidence="1" id="KW-0732">Signal</keyword>
<proteinExistence type="predicted"/>
<evidence type="ECO:0000313" key="3">
    <source>
        <dbReference type="EMBL" id="WQQ27225.1"/>
    </source>
</evidence>
<dbReference type="Pfam" id="PF13091">
    <property type="entry name" value="PLDc_2"/>
    <property type="match status" value="1"/>
</dbReference>
<protein>
    <submittedName>
        <fullName evidence="3">Phospholipase D-like domain-containing protein</fullName>
    </submittedName>
</protein>
<evidence type="ECO:0000313" key="4">
    <source>
        <dbReference type="Proteomes" id="UP001327225"/>
    </source>
</evidence>
<dbReference type="SUPFAM" id="SSF56024">
    <property type="entry name" value="Phospholipase D/nuclease"/>
    <property type="match status" value="1"/>
</dbReference>
<evidence type="ECO:0000256" key="1">
    <source>
        <dbReference type="SAM" id="SignalP"/>
    </source>
</evidence>
<dbReference type="Gene3D" id="3.30.870.10">
    <property type="entry name" value="Endonuclease Chain A"/>
    <property type="match status" value="1"/>
</dbReference>
<dbReference type="RefSeq" id="WP_322937813.1">
    <property type="nucleotide sequence ID" value="NZ_CP141059.1"/>
</dbReference>
<sequence length="404" mass="44704">MIRWAATLAVLLPFLAGPTMAPAAGDLPQAAKSVAQDRAFTVAPRMTMSDPIRSRGNVARQLRTYIEHAPRGSTISIMSFFLSSSITWPALRAAYRRGVNIRAVLYGGPDGRPIPVSWEGARLTEMIRAGRARGRRGSWVVWTRKTARGNDIGNSAMHAKVWQFSRVGRTRKVTMIGSYNNGDPPDSRSYSAMVTLPGPELYDPVQRIFQVSAKDRYVGGNPQRRKSGDGWDLYFFPSTSITRANDPVLERLRSIPARSGTRMTIAMYSWQGFRGAWLARKLAAMVEAGARLTVVVGPDVARSVVRTVREAGARLEDGCWRTGRRSRPYVFTHNKEMTATWVEDGTTRYAAWLGSDDWGNGGGGSQSDQVTIGLYSRWAYNRLNKLLGPQIAHEPDNLAPCDPL</sequence>
<keyword evidence="4" id="KW-1185">Reference proteome</keyword>
<dbReference type="InterPro" id="IPR025202">
    <property type="entry name" value="PLD-like_dom"/>
</dbReference>
<organism evidence="3 4">
    <name type="scientific">Nocardioides bizhenqiangii</name>
    <dbReference type="NCBI Taxonomy" id="3095076"/>
    <lineage>
        <taxon>Bacteria</taxon>
        <taxon>Bacillati</taxon>
        <taxon>Actinomycetota</taxon>
        <taxon>Actinomycetes</taxon>
        <taxon>Propionibacteriales</taxon>
        <taxon>Nocardioidaceae</taxon>
        <taxon>Nocardioides</taxon>
    </lineage>
</organism>
<evidence type="ECO:0000259" key="2">
    <source>
        <dbReference type="Pfam" id="PF13091"/>
    </source>
</evidence>
<dbReference type="EMBL" id="CP141059">
    <property type="protein sequence ID" value="WQQ27225.1"/>
    <property type="molecule type" value="Genomic_DNA"/>
</dbReference>
<feature type="domain" description="Phospholipase D-like" evidence="2">
    <location>
        <begin position="65"/>
        <end position="210"/>
    </location>
</feature>
<name>A0ABZ0ZT21_9ACTN</name>
<accession>A0ABZ0ZT21</accession>